<feature type="chain" id="PRO_5012331013" evidence="2">
    <location>
        <begin position="21"/>
        <end position="222"/>
    </location>
</feature>
<name>A0A239EHK9_9SPHN</name>
<dbReference type="Pfam" id="PF07589">
    <property type="entry name" value="PEP-CTERM"/>
    <property type="match status" value="1"/>
</dbReference>
<keyword evidence="2" id="KW-0732">Signal</keyword>
<gene>
    <name evidence="5" type="ORF">SAMN06295912_106148</name>
</gene>
<keyword evidence="1" id="KW-0812">Transmembrane</keyword>
<dbReference type="InterPro" id="IPR013424">
    <property type="entry name" value="Ice-binding_C"/>
</dbReference>
<evidence type="ECO:0000259" key="4">
    <source>
        <dbReference type="Pfam" id="PF07589"/>
    </source>
</evidence>
<dbReference type="NCBIfam" id="TIGR02595">
    <property type="entry name" value="PEP_CTERM"/>
    <property type="match status" value="1"/>
</dbReference>
<evidence type="ECO:0000259" key="3">
    <source>
        <dbReference type="Pfam" id="PF04862"/>
    </source>
</evidence>
<reference evidence="6" key="1">
    <citation type="submission" date="2017-06" db="EMBL/GenBank/DDBJ databases">
        <authorList>
            <person name="Varghese N."/>
            <person name="Submissions S."/>
        </authorList>
    </citation>
    <scope>NUCLEOTIDE SEQUENCE [LARGE SCALE GENOMIC DNA]</scope>
    <source>
        <strain evidence="6">LNB2</strain>
    </source>
</reference>
<dbReference type="NCBIfam" id="TIGR04362">
    <property type="entry name" value="choice_anch_C"/>
    <property type="match status" value="1"/>
</dbReference>
<feature type="domain" description="DUF642" evidence="3">
    <location>
        <begin position="23"/>
        <end position="183"/>
    </location>
</feature>
<dbReference type="Pfam" id="PF04862">
    <property type="entry name" value="DUF642"/>
    <property type="match status" value="1"/>
</dbReference>
<dbReference type="Gene3D" id="2.60.120.260">
    <property type="entry name" value="Galactose-binding domain-like"/>
    <property type="match status" value="1"/>
</dbReference>
<organism evidence="5 6">
    <name type="scientific">Edaphosphingomonas laterariae</name>
    <dbReference type="NCBI Taxonomy" id="861865"/>
    <lineage>
        <taxon>Bacteria</taxon>
        <taxon>Pseudomonadati</taxon>
        <taxon>Pseudomonadota</taxon>
        <taxon>Alphaproteobacteria</taxon>
        <taxon>Sphingomonadales</taxon>
        <taxon>Rhizorhabdaceae</taxon>
        <taxon>Edaphosphingomonas</taxon>
    </lineage>
</organism>
<sequence length="222" mass="23213">MRKLSIGLATILFATTSAHAATIINGSFELGTPQPASGTFNTLGAGSTAITGWTVVSGSIDWINGYWQAQDGTHSVDLAGNEPGAIEQSFVTTPGVLYTVDYWLSGNPDGGDIAKEGLVAAINGASQIASSTITGIKGSSRGDMQYLLNTFQFTATGALTTLRFSSSPFEGPYGASLDSVSIRGQNAPTPVPEPTTWAMLMIGFGVVGVSMRRRRTVRRQLS</sequence>
<protein>
    <submittedName>
        <fullName evidence="5">Choice-of-anchor C domain-containing protein</fullName>
    </submittedName>
</protein>
<evidence type="ECO:0000256" key="1">
    <source>
        <dbReference type="SAM" id="Phobius"/>
    </source>
</evidence>
<dbReference type="InterPro" id="IPR006946">
    <property type="entry name" value="DGR2-like_dom"/>
</dbReference>
<dbReference type="RefSeq" id="WP_179220758.1">
    <property type="nucleotide sequence ID" value="NZ_FZOS01000006.1"/>
</dbReference>
<dbReference type="Proteomes" id="UP000198281">
    <property type="component" value="Unassembled WGS sequence"/>
</dbReference>
<dbReference type="EMBL" id="FZOS01000006">
    <property type="protein sequence ID" value="SNS44116.1"/>
    <property type="molecule type" value="Genomic_DNA"/>
</dbReference>
<keyword evidence="6" id="KW-1185">Reference proteome</keyword>
<dbReference type="InterPro" id="IPR027576">
    <property type="entry name" value="Choice_anch_C_dom"/>
</dbReference>
<dbReference type="AlphaFoldDB" id="A0A239EHK9"/>
<keyword evidence="1" id="KW-0472">Membrane</keyword>
<keyword evidence="1" id="KW-1133">Transmembrane helix</keyword>
<feature type="signal peptide" evidence="2">
    <location>
        <begin position="1"/>
        <end position="20"/>
    </location>
</feature>
<accession>A0A239EHK9</accession>
<evidence type="ECO:0000313" key="6">
    <source>
        <dbReference type="Proteomes" id="UP000198281"/>
    </source>
</evidence>
<dbReference type="NCBIfam" id="NF035944">
    <property type="entry name" value="PEPxxWA-CTERM"/>
    <property type="match status" value="1"/>
</dbReference>
<feature type="domain" description="Ice-binding protein C-terminal" evidence="4">
    <location>
        <begin position="190"/>
        <end position="214"/>
    </location>
</feature>
<evidence type="ECO:0000313" key="5">
    <source>
        <dbReference type="EMBL" id="SNS44116.1"/>
    </source>
</evidence>
<proteinExistence type="predicted"/>
<feature type="transmembrane region" description="Helical" evidence="1">
    <location>
        <begin position="195"/>
        <end position="211"/>
    </location>
</feature>
<evidence type="ECO:0000256" key="2">
    <source>
        <dbReference type="SAM" id="SignalP"/>
    </source>
</evidence>